<reference evidence="2" key="2">
    <citation type="submission" date="2018-03" db="EMBL/GenBank/DDBJ databases">
        <title>The Triticum urartu genome reveals the dynamic nature of wheat genome evolution.</title>
        <authorList>
            <person name="Ling H."/>
            <person name="Ma B."/>
            <person name="Shi X."/>
            <person name="Liu H."/>
            <person name="Dong L."/>
            <person name="Sun H."/>
            <person name="Cao Y."/>
            <person name="Gao Q."/>
            <person name="Zheng S."/>
            <person name="Li Y."/>
            <person name="Yu Y."/>
            <person name="Du H."/>
            <person name="Qi M."/>
            <person name="Li Y."/>
            <person name="Yu H."/>
            <person name="Cui Y."/>
            <person name="Wang N."/>
            <person name="Chen C."/>
            <person name="Wu H."/>
            <person name="Zhao Y."/>
            <person name="Zhang J."/>
            <person name="Li Y."/>
            <person name="Zhou W."/>
            <person name="Zhang B."/>
            <person name="Hu W."/>
            <person name="Eijk M."/>
            <person name="Tang J."/>
            <person name="Witsenboer H."/>
            <person name="Zhao S."/>
            <person name="Li Z."/>
            <person name="Zhang A."/>
            <person name="Wang D."/>
            <person name="Liang C."/>
        </authorList>
    </citation>
    <scope>NUCLEOTIDE SEQUENCE [LARGE SCALE GENOMIC DNA]</scope>
    <source>
        <strain evidence="2">cv. G1812</strain>
    </source>
</reference>
<dbReference type="InterPro" id="IPR020103">
    <property type="entry name" value="PsdUridine_synth_cat_dom_sf"/>
</dbReference>
<sequence>MGCSLQYYHLVLFFFHFRCEATAQVRPCEALPLHASTLDPMSTRLLIVCVGNATKVFDRYRVGVSSLEKQHQLGIQIHQHMYMHLIGGELLHGYP</sequence>
<keyword evidence="1" id="KW-0732">Signal</keyword>
<dbReference type="SUPFAM" id="SSF55120">
    <property type="entry name" value="Pseudouridine synthase"/>
    <property type="match status" value="1"/>
</dbReference>
<dbReference type="Gramene" id="TuG1812G0300002442.01.T05">
    <property type="protein sequence ID" value="TuG1812G0300002442.01.T05"/>
    <property type="gene ID" value="TuG1812G0300002442.01"/>
</dbReference>
<proteinExistence type="predicted"/>
<name>A0A8R7TUD8_TRIUA</name>
<dbReference type="Proteomes" id="UP000015106">
    <property type="component" value="Chromosome 3"/>
</dbReference>
<dbReference type="GO" id="GO:0003723">
    <property type="term" value="F:RNA binding"/>
    <property type="evidence" value="ECO:0007669"/>
    <property type="project" value="InterPro"/>
</dbReference>
<evidence type="ECO:0000256" key="1">
    <source>
        <dbReference type="SAM" id="SignalP"/>
    </source>
</evidence>
<evidence type="ECO:0008006" key="4">
    <source>
        <dbReference type="Google" id="ProtNLM"/>
    </source>
</evidence>
<feature type="signal peptide" evidence="1">
    <location>
        <begin position="1"/>
        <end position="23"/>
    </location>
</feature>
<dbReference type="GO" id="GO:0009982">
    <property type="term" value="F:pseudouridine synthase activity"/>
    <property type="evidence" value="ECO:0007669"/>
    <property type="project" value="InterPro"/>
</dbReference>
<accession>A0A8R7TUD8</accession>
<keyword evidence="3" id="KW-1185">Reference proteome</keyword>
<dbReference type="GO" id="GO:0001522">
    <property type="term" value="P:pseudouridine synthesis"/>
    <property type="evidence" value="ECO:0007669"/>
    <property type="project" value="InterPro"/>
</dbReference>
<reference evidence="3" key="1">
    <citation type="journal article" date="2013" name="Nature">
        <title>Draft genome of the wheat A-genome progenitor Triticum urartu.</title>
        <authorList>
            <person name="Ling H.Q."/>
            <person name="Zhao S."/>
            <person name="Liu D."/>
            <person name="Wang J."/>
            <person name="Sun H."/>
            <person name="Zhang C."/>
            <person name="Fan H."/>
            <person name="Li D."/>
            <person name="Dong L."/>
            <person name="Tao Y."/>
            <person name="Gao C."/>
            <person name="Wu H."/>
            <person name="Li Y."/>
            <person name="Cui Y."/>
            <person name="Guo X."/>
            <person name="Zheng S."/>
            <person name="Wang B."/>
            <person name="Yu K."/>
            <person name="Liang Q."/>
            <person name="Yang W."/>
            <person name="Lou X."/>
            <person name="Chen J."/>
            <person name="Feng M."/>
            <person name="Jian J."/>
            <person name="Zhang X."/>
            <person name="Luo G."/>
            <person name="Jiang Y."/>
            <person name="Liu J."/>
            <person name="Wang Z."/>
            <person name="Sha Y."/>
            <person name="Zhang B."/>
            <person name="Wu H."/>
            <person name="Tang D."/>
            <person name="Shen Q."/>
            <person name="Xue P."/>
            <person name="Zou S."/>
            <person name="Wang X."/>
            <person name="Liu X."/>
            <person name="Wang F."/>
            <person name="Yang Y."/>
            <person name="An X."/>
            <person name="Dong Z."/>
            <person name="Zhang K."/>
            <person name="Zhang X."/>
            <person name="Luo M.C."/>
            <person name="Dvorak J."/>
            <person name="Tong Y."/>
            <person name="Wang J."/>
            <person name="Yang H."/>
            <person name="Li Z."/>
            <person name="Wang D."/>
            <person name="Zhang A."/>
            <person name="Wang J."/>
        </authorList>
    </citation>
    <scope>NUCLEOTIDE SEQUENCE</scope>
    <source>
        <strain evidence="3">cv. G1812</strain>
    </source>
</reference>
<feature type="chain" id="PRO_5035876097" description="Secreted protein" evidence="1">
    <location>
        <begin position="24"/>
        <end position="95"/>
    </location>
</feature>
<evidence type="ECO:0000313" key="3">
    <source>
        <dbReference type="Proteomes" id="UP000015106"/>
    </source>
</evidence>
<evidence type="ECO:0000313" key="2">
    <source>
        <dbReference type="EnsemblPlants" id="TuG1812G0300002442.01.T05"/>
    </source>
</evidence>
<dbReference type="AlphaFoldDB" id="A0A8R7TUD8"/>
<organism evidence="2 3">
    <name type="scientific">Triticum urartu</name>
    <name type="common">Red wild einkorn</name>
    <name type="synonym">Crithodium urartu</name>
    <dbReference type="NCBI Taxonomy" id="4572"/>
    <lineage>
        <taxon>Eukaryota</taxon>
        <taxon>Viridiplantae</taxon>
        <taxon>Streptophyta</taxon>
        <taxon>Embryophyta</taxon>
        <taxon>Tracheophyta</taxon>
        <taxon>Spermatophyta</taxon>
        <taxon>Magnoliopsida</taxon>
        <taxon>Liliopsida</taxon>
        <taxon>Poales</taxon>
        <taxon>Poaceae</taxon>
        <taxon>BOP clade</taxon>
        <taxon>Pooideae</taxon>
        <taxon>Triticodae</taxon>
        <taxon>Triticeae</taxon>
        <taxon>Triticinae</taxon>
        <taxon>Triticum</taxon>
    </lineage>
</organism>
<protein>
    <recommendedName>
        <fullName evidence="4">Secreted protein</fullName>
    </recommendedName>
</protein>
<dbReference type="Gene3D" id="3.30.2350.10">
    <property type="entry name" value="Pseudouridine synthase"/>
    <property type="match status" value="1"/>
</dbReference>
<dbReference type="EnsemblPlants" id="TuG1812G0300002442.01.T05">
    <property type="protein sequence ID" value="TuG1812G0300002442.01.T05"/>
    <property type="gene ID" value="TuG1812G0300002442.01"/>
</dbReference>
<reference evidence="2" key="3">
    <citation type="submission" date="2022-06" db="UniProtKB">
        <authorList>
            <consortium name="EnsemblPlants"/>
        </authorList>
    </citation>
    <scope>IDENTIFICATION</scope>
</reference>